<evidence type="ECO:0000256" key="2">
    <source>
        <dbReference type="SAM" id="Phobius"/>
    </source>
</evidence>
<proteinExistence type="predicted"/>
<evidence type="ECO:0000313" key="4">
    <source>
        <dbReference type="Proteomes" id="UP001218170"/>
    </source>
</evidence>
<reference evidence="3 4" key="1">
    <citation type="submission" date="2023-02" db="EMBL/GenBank/DDBJ databases">
        <title>Study of novel species of the Microbacterium genus.</title>
        <authorList>
            <person name="Arroyo-Herrera I."/>
            <person name="Roman-Ponce B."/>
            <person name="Vasquez-Murrieta M.S."/>
        </authorList>
    </citation>
    <scope>NUCLEOTIDE SEQUENCE [LARGE SCALE GENOMIC DNA]</scope>
    <source>
        <strain evidence="3 4">NE1TT3</strain>
    </source>
</reference>
<gene>
    <name evidence="3" type="ORF">PUW80_01350</name>
</gene>
<keyword evidence="2" id="KW-0812">Transmembrane</keyword>
<dbReference type="RefSeq" id="WP_274263667.1">
    <property type="nucleotide sequence ID" value="NZ_JAQZCI010000001.1"/>
</dbReference>
<organism evidence="3 4">
    <name type="scientific">Microbacterium thalli</name>
    <dbReference type="NCBI Taxonomy" id="3027921"/>
    <lineage>
        <taxon>Bacteria</taxon>
        <taxon>Bacillati</taxon>
        <taxon>Actinomycetota</taxon>
        <taxon>Actinomycetes</taxon>
        <taxon>Micrococcales</taxon>
        <taxon>Microbacteriaceae</taxon>
        <taxon>Microbacterium</taxon>
    </lineage>
</organism>
<keyword evidence="2" id="KW-0472">Membrane</keyword>
<evidence type="ECO:0000313" key="3">
    <source>
        <dbReference type="EMBL" id="MDD7960990.1"/>
    </source>
</evidence>
<evidence type="ECO:0000256" key="1">
    <source>
        <dbReference type="SAM" id="MobiDB-lite"/>
    </source>
</evidence>
<name>A0ABT5SDV1_9MICO</name>
<accession>A0ABT5SDV1</accession>
<feature type="transmembrane region" description="Helical" evidence="2">
    <location>
        <begin position="12"/>
        <end position="31"/>
    </location>
</feature>
<feature type="region of interest" description="Disordered" evidence="1">
    <location>
        <begin position="39"/>
        <end position="71"/>
    </location>
</feature>
<dbReference type="Proteomes" id="UP001218170">
    <property type="component" value="Unassembled WGS sequence"/>
</dbReference>
<protein>
    <submittedName>
        <fullName evidence="3">Uncharacterized protein</fullName>
    </submittedName>
</protein>
<comment type="caution">
    <text evidence="3">The sequence shown here is derived from an EMBL/GenBank/DDBJ whole genome shotgun (WGS) entry which is preliminary data.</text>
</comment>
<keyword evidence="4" id="KW-1185">Reference proteome</keyword>
<dbReference type="EMBL" id="JAQZCI010000001">
    <property type="protein sequence ID" value="MDD7960990.1"/>
    <property type="molecule type" value="Genomic_DNA"/>
</dbReference>
<keyword evidence="2" id="KW-1133">Transmembrane helix</keyword>
<sequence length="257" mass="27627">MTTATSRRPLIILGIVAGVLLIAALVVFLLIQRDEQLTAAPSSPSPTASASATPTATPTPAPTPTSTPTDVQPQAAEVVMAATGFTIVADDGSTLLEFRWRDEVEPAVAALTEAFGEEPELGVHPGDGSHFPDYTMYDWAGFTLYDMIVADERVPRDSFGIPSWASLRANEVSGVALRPEFGLAIGMDVDSVRATGPEQESDLREHGDGLHFAFDIGRTSPWPEEGSTEDYTYSVFANTDEAATEVTEITYRPYSWL</sequence>
<feature type="compositionally biased region" description="Low complexity" evidence="1">
    <location>
        <begin position="39"/>
        <end position="56"/>
    </location>
</feature>